<gene>
    <name evidence="2" type="ORF">QE424_001573</name>
</gene>
<comment type="caution">
    <text evidence="2">The sequence shown here is derived from an EMBL/GenBank/DDBJ whole genome shotgun (WGS) entry which is preliminary data.</text>
</comment>
<evidence type="ECO:0000313" key="2">
    <source>
        <dbReference type="EMBL" id="MDQ1108414.1"/>
    </source>
</evidence>
<keyword evidence="1" id="KW-0732">Signal</keyword>
<organism evidence="2 3">
    <name type="scientific">Stenotrophomonas rhizophila</name>
    <dbReference type="NCBI Taxonomy" id="216778"/>
    <lineage>
        <taxon>Bacteria</taxon>
        <taxon>Pseudomonadati</taxon>
        <taxon>Pseudomonadota</taxon>
        <taxon>Gammaproteobacteria</taxon>
        <taxon>Lysobacterales</taxon>
        <taxon>Lysobacteraceae</taxon>
        <taxon>Stenotrophomonas</taxon>
    </lineage>
</organism>
<accession>A0AAP5AH00</accession>
<feature type="chain" id="PRO_5043020558" description="Peptidase inhibitor I78 family protein" evidence="1">
    <location>
        <begin position="24"/>
        <end position="101"/>
    </location>
</feature>
<protein>
    <recommendedName>
        <fullName evidence="4">Peptidase inhibitor I78 family protein</fullName>
    </recommendedName>
</protein>
<dbReference type="EMBL" id="JAUTAS010000001">
    <property type="protein sequence ID" value="MDQ1108414.1"/>
    <property type="molecule type" value="Genomic_DNA"/>
</dbReference>
<dbReference type="PROSITE" id="PS51257">
    <property type="entry name" value="PROKAR_LIPOPROTEIN"/>
    <property type="match status" value="1"/>
</dbReference>
<feature type="signal peptide" evidence="1">
    <location>
        <begin position="1"/>
        <end position="23"/>
    </location>
</feature>
<evidence type="ECO:0000313" key="3">
    <source>
        <dbReference type="Proteomes" id="UP001226084"/>
    </source>
</evidence>
<dbReference type="AlphaFoldDB" id="A0AAP5AH00"/>
<name>A0AAP5AH00_9GAMM</name>
<evidence type="ECO:0000256" key="1">
    <source>
        <dbReference type="SAM" id="SignalP"/>
    </source>
</evidence>
<dbReference type="Proteomes" id="UP001226084">
    <property type="component" value="Unassembled WGS sequence"/>
</dbReference>
<dbReference type="KEGG" id="srh:BAY15_2203"/>
<dbReference type="Gene3D" id="3.30.10.10">
    <property type="entry name" value="Trypsin Inhibitor V, subunit A"/>
    <property type="match status" value="1"/>
</dbReference>
<reference evidence="2" key="1">
    <citation type="submission" date="2023-07" db="EMBL/GenBank/DDBJ databases">
        <title>Functional and genomic diversity of the sorghum phyllosphere microbiome.</title>
        <authorList>
            <person name="Shade A."/>
        </authorList>
    </citation>
    <scope>NUCLEOTIDE SEQUENCE</scope>
    <source>
        <strain evidence="2">SORGH_AS_0457</strain>
    </source>
</reference>
<proteinExistence type="predicted"/>
<evidence type="ECO:0008006" key="4">
    <source>
        <dbReference type="Google" id="ProtNLM"/>
    </source>
</evidence>
<sequence length="101" mass="10665">MTTRSRNVLPLVALATLSLSACATAPGPEITGSGECHAEGLTWAIGKNADEATMRTVFKQSGAGLIIPIGPGSTVATRDHRSDRLRVYLDKDNIITAVRCE</sequence>
<dbReference type="RefSeq" id="WP_068852538.1">
    <property type="nucleotide sequence ID" value="NZ_CP016294.1"/>
</dbReference>